<name>A0ABD1G9Y9_SALDI</name>
<sequence length="163" mass="18150">MNCRLQLRRQSSHCTSRLLHRSPVTGRHLFYGLVQTELGPRSFLQHSLVLCPYLSLCQPPSQQQPPTTLQPTADRIATPPLHSPTPDAVPSALATRSCSRWCCRGSILGQLTPNASSDARCTSFTGRDRDVAGEKSLKLTSLDTRSHAHFLYEDKTVEEKEHT</sequence>
<evidence type="ECO:0000313" key="2">
    <source>
        <dbReference type="Proteomes" id="UP001567538"/>
    </source>
</evidence>
<dbReference type="Proteomes" id="UP001567538">
    <property type="component" value="Unassembled WGS sequence"/>
</dbReference>
<proteinExistence type="predicted"/>
<protein>
    <submittedName>
        <fullName evidence="1">Uncharacterized protein</fullName>
    </submittedName>
</protein>
<dbReference type="AlphaFoldDB" id="A0ABD1G9Y9"/>
<comment type="caution">
    <text evidence="1">The sequence shown here is derived from an EMBL/GenBank/DDBJ whole genome shotgun (WGS) entry which is preliminary data.</text>
</comment>
<organism evidence="1 2">
    <name type="scientific">Salvia divinorum</name>
    <name type="common">Maria pastora</name>
    <name type="synonym">Diviner's sage</name>
    <dbReference type="NCBI Taxonomy" id="28513"/>
    <lineage>
        <taxon>Eukaryota</taxon>
        <taxon>Viridiplantae</taxon>
        <taxon>Streptophyta</taxon>
        <taxon>Embryophyta</taxon>
        <taxon>Tracheophyta</taxon>
        <taxon>Spermatophyta</taxon>
        <taxon>Magnoliopsida</taxon>
        <taxon>eudicotyledons</taxon>
        <taxon>Gunneridae</taxon>
        <taxon>Pentapetalae</taxon>
        <taxon>asterids</taxon>
        <taxon>lamiids</taxon>
        <taxon>Lamiales</taxon>
        <taxon>Lamiaceae</taxon>
        <taxon>Nepetoideae</taxon>
        <taxon>Mentheae</taxon>
        <taxon>Salviinae</taxon>
        <taxon>Salvia</taxon>
        <taxon>Salvia subgen. Calosphace</taxon>
    </lineage>
</organism>
<reference evidence="1 2" key="1">
    <citation type="submission" date="2024-06" db="EMBL/GenBank/DDBJ databases">
        <title>A chromosome level genome sequence of Diviner's sage (Salvia divinorum).</title>
        <authorList>
            <person name="Ford S.A."/>
            <person name="Ro D.-K."/>
            <person name="Ness R.W."/>
            <person name="Phillips M.A."/>
        </authorList>
    </citation>
    <scope>NUCLEOTIDE SEQUENCE [LARGE SCALE GENOMIC DNA]</scope>
    <source>
        <strain evidence="1">SAF-2024a</strain>
        <tissue evidence="1">Leaf</tissue>
    </source>
</reference>
<evidence type="ECO:0000313" key="1">
    <source>
        <dbReference type="EMBL" id="KAL1540912.1"/>
    </source>
</evidence>
<dbReference type="EMBL" id="JBEAFC010000009">
    <property type="protein sequence ID" value="KAL1540912.1"/>
    <property type="molecule type" value="Genomic_DNA"/>
</dbReference>
<gene>
    <name evidence="1" type="ORF">AAHA92_25196</name>
</gene>
<keyword evidence="2" id="KW-1185">Reference proteome</keyword>
<accession>A0ABD1G9Y9</accession>